<dbReference type="PRINTS" id="PR00368">
    <property type="entry name" value="FADPNR"/>
</dbReference>
<dbReference type="Gene3D" id="3.50.50.60">
    <property type="entry name" value="FAD/NAD(P)-binding domain"/>
    <property type="match status" value="2"/>
</dbReference>
<name>A0A1R2AU23_9CILI</name>
<dbReference type="GO" id="GO:0016651">
    <property type="term" value="F:oxidoreductase activity, acting on NAD(P)H"/>
    <property type="evidence" value="ECO:0007669"/>
    <property type="project" value="TreeGrafter"/>
</dbReference>
<proteinExistence type="inferred from homology"/>
<dbReference type="InterPro" id="IPR036188">
    <property type="entry name" value="FAD/NAD-bd_sf"/>
</dbReference>
<dbReference type="GO" id="GO:0005737">
    <property type="term" value="C:cytoplasm"/>
    <property type="evidence" value="ECO:0007669"/>
    <property type="project" value="TreeGrafter"/>
</dbReference>
<keyword evidence="9" id="KW-0411">Iron-sulfur</keyword>
<evidence type="ECO:0000313" key="12">
    <source>
        <dbReference type="Proteomes" id="UP000187209"/>
    </source>
</evidence>
<evidence type="ECO:0000256" key="4">
    <source>
        <dbReference type="ARBA" id="ARBA00022714"/>
    </source>
</evidence>
<evidence type="ECO:0000256" key="3">
    <source>
        <dbReference type="ARBA" id="ARBA00022630"/>
    </source>
</evidence>
<evidence type="ECO:0000256" key="2">
    <source>
        <dbReference type="ARBA" id="ARBA00006442"/>
    </source>
</evidence>
<dbReference type="PANTHER" id="PTHR43557">
    <property type="entry name" value="APOPTOSIS-INDUCING FACTOR 1"/>
    <property type="match status" value="1"/>
</dbReference>
<dbReference type="SUPFAM" id="SSF55424">
    <property type="entry name" value="FAD/NAD-linked reductases, dimerisation (C-terminal) domain"/>
    <property type="match status" value="1"/>
</dbReference>
<keyword evidence="12" id="KW-1185">Reference proteome</keyword>
<dbReference type="InterPro" id="IPR036922">
    <property type="entry name" value="Rieske_2Fe-2S_sf"/>
</dbReference>
<reference evidence="11 12" key="1">
    <citation type="submission" date="2016-11" db="EMBL/GenBank/DDBJ databases">
        <title>The macronuclear genome of Stentor coeruleus: a giant cell with tiny introns.</title>
        <authorList>
            <person name="Slabodnick M."/>
            <person name="Ruby J.G."/>
            <person name="Reiff S.B."/>
            <person name="Swart E.C."/>
            <person name="Gosai S."/>
            <person name="Prabakaran S."/>
            <person name="Witkowska E."/>
            <person name="Larue G.E."/>
            <person name="Fisher S."/>
            <person name="Freeman R.M."/>
            <person name="Gunawardena J."/>
            <person name="Chu W."/>
            <person name="Stover N.A."/>
            <person name="Gregory B.D."/>
            <person name="Nowacki M."/>
            <person name="Derisi J."/>
            <person name="Roy S.W."/>
            <person name="Marshall W.F."/>
            <person name="Sood P."/>
        </authorList>
    </citation>
    <scope>NUCLEOTIDE SEQUENCE [LARGE SCALE GENOMIC DNA]</scope>
    <source>
        <strain evidence="11">WM001</strain>
    </source>
</reference>
<keyword evidence="8" id="KW-0408">Iron</keyword>
<evidence type="ECO:0000256" key="8">
    <source>
        <dbReference type="ARBA" id="ARBA00023004"/>
    </source>
</evidence>
<evidence type="ECO:0000256" key="1">
    <source>
        <dbReference type="ARBA" id="ARBA00001974"/>
    </source>
</evidence>
<protein>
    <recommendedName>
        <fullName evidence="10">Rieske domain-containing protein</fullName>
    </recommendedName>
</protein>
<dbReference type="AlphaFoldDB" id="A0A1R2AU23"/>
<accession>A0A1R2AU23</accession>
<sequence length="541" mass="58991">MIRFISRVFGVEVNAGKAATLTKNTMRAVEFNGEKNAICVYNDGNAFYATGGKCSHYGAPLIMGGFSSGKVYCPWHCACFDVKSGMKVTSPAVQDIGSYKTSVNSDGDLIVSLPEDVKEPAAYINKGLVKRDPSNTQQFIIIGGGAAGLTCAESLRKNNFTGSIKILTNEDINPYDRVTLSKNFRMNALKTIIRADNFYTDFDIEILKQTPAKGINIKEKTVLTENGSINYDKLLIASGCRARILKGFEGLSNVCTIRSVSDHIKIKPLVESSKNIVIVGGSFLGLEAANAIKNTWADKEVTIIESEKVPLERVMGRTIGGLLKRRLEDKGVKFLTDKIASNIQKHDNKAVSIDYNSGSIPCDMVLLASGSEINTSFIPKELLNADNSVRVNALMQTDDPNIFAAGDIANYYSIYSGTSIRSEHWTVAQDQGITAGLNMLGLGKPHISVPYFWSNQAVNMQFVGTSGEPGFTESKDLGGKDEGHITYFFNGNKTVGVGIANWFGASWIFNSLFEKGLVPNKSQILGGKKFEDLKEEFKKYA</sequence>
<keyword evidence="5" id="KW-0479">Metal-binding</keyword>
<keyword evidence="6" id="KW-0274">FAD</keyword>
<evidence type="ECO:0000256" key="7">
    <source>
        <dbReference type="ARBA" id="ARBA00023002"/>
    </source>
</evidence>
<evidence type="ECO:0000256" key="9">
    <source>
        <dbReference type="ARBA" id="ARBA00023014"/>
    </source>
</evidence>
<evidence type="ECO:0000313" key="11">
    <source>
        <dbReference type="EMBL" id="OMJ68024.1"/>
    </source>
</evidence>
<dbReference type="PANTHER" id="PTHR43557:SF2">
    <property type="entry name" value="RIESKE DOMAIN-CONTAINING PROTEIN-RELATED"/>
    <property type="match status" value="1"/>
</dbReference>
<dbReference type="Pfam" id="PF07992">
    <property type="entry name" value="Pyr_redox_2"/>
    <property type="match status" value="1"/>
</dbReference>
<dbReference type="Pfam" id="PF00355">
    <property type="entry name" value="Rieske"/>
    <property type="match status" value="1"/>
</dbReference>
<comment type="similarity">
    <text evidence="2">Belongs to the FAD-dependent oxidoreductase family.</text>
</comment>
<dbReference type="SUPFAM" id="SSF50022">
    <property type="entry name" value="ISP domain"/>
    <property type="match status" value="1"/>
</dbReference>
<dbReference type="PRINTS" id="PR00469">
    <property type="entry name" value="PNDRDTASEII"/>
</dbReference>
<dbReference type="Gene3D" id="2.102.10.10">
    <property type="entry name" value="Rieske [2Fe-2S] iron-sulphur domain"/>
    <property type="match status" value="1"/>
</dbReference>
<keyword evidence="4" id="KW-0001">2Fe-2S</keyword>
<dbReference type="InterPro" id="IPR023753">
    <property type="entry name" value="FAD/NAD-binding_dom"/>
</dbReference>
<dbReference type="InterPro" id="IPR017941">
    <property type="entry name" value="Rieske_2Fe-2S"/>
</dbReference>
<dbReference type="EMBL" id="MPUH01001399">
    <property type="protein sequence ID" value="OMJ68024.1"/>
    <property type="molecule type" value="Genomic_DNA"/>
</dbReference>
<dbReference type="OrthoDB" id="432169at2759"/>
<dbReference type="SUPFAM" id="SSF51905">
    <property type="entry name" value="FAD/NAD(P)-binding domain"/>
    <property type="match status" value="1"/>
</dbReference>
<dbReference type="InterPro" id="IPR050446">
    <property type="entry name" value="FAD-oxidoreductase/Apoptosis"/>
</dbReference>
<dbReference type="Proteomes" id="UP000187209">
    <property type="component" value="Unassembled WGS sequence"/>
</dbReference>
<keyword evidence="3" id="KW-0285">Flavoprotein</keyword>
<organism evidence="11 12">
    <name type="scientific">Stentor coeruleus</name>
    <dbReference type="NCBI Taxonomy" id="5963"/>
    <lineage>
        <taxon>Eukaryota</taxon>
        <taxon>Sar</taxon>
        <taxon>Alveolata</taxon>
        <taxon>Ciliophora</taxon>
        <taxon>Postciliodesmatophora</taxon>
        <taxon>Heterotrichea</taxon>
        <taxon>Heterotrichida</taxon>
        <taxon>Stentoridae</taxon>
        <taxon>Stentor</taxon>
    </lineage>
</organism>
<dbReference type="GO" id="GO:0051537">
    <property type="term" value="F:2 iron, 2 sulfur cluster binding"/>
    <property type="evidence" value="ECO:0007669"/>
    <property type="project" value="UniProtKB-KW"/>
</dbReference>
<comment type="caution">
    <text evidence="11">The sequence shown here is derived from an EMBL/GenBank/DDBJ whole genome shotgun (WGS) entry which is preliminary data.</text>
</comment>
<evidence type="ECO:0000256" key="5">
    <source>
        <dbReference type="ARBA" id="ARBA00022723"/>
    </source>
</evidence>
<dbReference type="PROSITE" id="PS51296">
    <property type="entry name" value="RIESKE"/>
    <property type="match status" value="1"/>
</dbReference>
<dbReference type="InterPro" id="IPR016156">
    <property type="entry name" value="FAD/NAD-linked_Rdtase_dimer_sf"/>
</dbReference>
<evidence type="ECO:0000259" key="10">
    <source>
        <dbReference type="PROSITE" id="PS51296"/>
    </source>
</evidence>
<evidence type="ECO:0000256" key="6">
    <source>
        <dbReference type="ARBA" id="ARBA00022827"/>
    </source>
</evidence>
<keyword evidence="7" id="KW-0560">Oxidoreductase</keyword>
<dbReference type="GO" id="GO:0046872">
    <property type="term" value="F:metal ion binding"/>
    <property type="evidence" value="ECO:0007669"/>
    <property type="project" value="UniProtKB-KW"/>
</dbReference>
<feature type="domain" description="Rieske" evidence="10">
    <location>
        <begin position="13"/>
        <end position="110"/>
    </location>
</feature>
<gene>
    <name evidence="11" type="ORF">SteCoe_34642</name>
</gene>
<comment type="cofactor">
    <cofactor evidence="1">
        <name>FAD</name>
        <dbReference type="ChEBI" id="CHEBI:57692"/>
    </cofactor>
</comment>